<evidence type="ECO:0000313" key="3">
    <source>
        <dbReference type="Proteomes" id="UP001054945"/>
    </source>
</evidence>
<dbReference type="Proteomes" id="UP001054945">
    <property type="component" value="Unassembled WGS sequence"/>
</dbReference>
<comment type="caution">
    <text evidence="2">The sequence shown here is derived from an EMBL/GenBank/DDBJ whole genome shotgun (WGS) entry which is preliminary data.</text>
</comment>
<accession>A0AAV4RH40</accession>
<proteinExistence type="predicted"/>
<evidence type="ECO:0000256" key="1">
    <source>
        <dbReference type="SAM" id="MobiDB-lite"/>
    </source>
</evidence>
<feature type="region of interest" description="Disordered" evidence="1">
    <location>
        <begin position="44"/>
        <end position="71"/>
    </location>
</feature>
<dbReference type="EMBL" id="BPLR01007828">
    <property type="protein sequence ID" value="GIY20031.1"/>
    <property type="molecule type" value="Genomic_DNA"/>
</dbReference>
<name>A0AAV4RH40_CAEEX</name>
<keyword evidence="3" id="KW-1185">Reference proteome</keyword>
<sequence>MENKTNLPEDVSCRHSQCSLSKSRARFTFSLYLPNSSGVLPLQLDASVNHPDRPESHPESRPVPIIPDPLR</sequence>
<organism evidence="2 3">
    <name type="scientific">Caerostris extrusa</name>
    <name type="common">Bark spider</name>
    <name type="synonym">Caerostris bankana</name>
    <dbReference type="NCBI Taxonomy" id="172846"/>
    <lineage>
        <taxon>Eukaryota</taxon>
        <taxon>Metazoa</taxon>
        <taxon>Ecdysozoa</taxon>
        <taxon>Arthropoda</taxon>
        <taxon>Chelicerata</taxon>
        <taxon>Arachnida</taxon>
        <taxon>Araneae</taxon>
        <taxon>Araneomorphae</taxon>
        <taxon>Entelegynae</taxon>
        <taxon>Araneoidea</taxon>
        <taxon>Araneidae</taxon>
        <taxon>Caerostris</taxon>
    </lineage>
</organism>
<reference evidence="2 3" key="1">
    <citation type="submission" date="2021-06" db="EMBL/GenBank/DDBJ databases">
        <title>Caerostris extrusa draft genome.</title>
        <authorList>
            <person name="Kono N."/>
            <person name="Arakawa K."/>
        </authorList>
    </citation>
    <scope>NUCLEOTIDE SEQUENCE [LARGE SCALE GENOMIC DNA]</scope>
</reference>
<gene>
    <name evidence="2" type="ORF">CEXT_362511</name>
</gene>
<dbReference type="AlphaFoldDB" id="A0AAV4RH40"/>
<protein>
    <submittedName>
        <fullName evidence="2">Uncharacterized protein</fullName>
    </submittedName>
</protein>
<evidence type="ECO:0000313" key="2">
    <source>
        <dbReference type="EMBL" id="GIY20031.1"/>
    </source>
</evidence>
<feature type="compositionally biased region" description="Basic and acidic residues" evidence="1">
    <location>
        <begin position="50"/>
        <end position="60"/>
    </location>
</feature>